<dbReference type="SMART" id="SM00369">
    <property type="entry name" value="LRR_TYP"/>
    <property type="match status" value="2"/>
</dbReference>
<dbReference type="PANTHER" id="PTHR11017">
    <property type="entry name" value="LEUCINE-RICH REPEAT-CONTAINING PROTEIN"/>
    <property type="match status" value="1"/>
</dbReference>
<dbReference type="Pfam" id="PF07725">
    <property type="entry name" value="LRR_3"/>
    <property type="match status" value="1"/>
</dbReference>
<accession>A0AAW1VF86</accession>
<sequence>MEQDSKEKLVGIDSRLVELGYLLAPEANDVRFIGICGMGGMGKTTLAKLVFERISHHFEVSNFLFNVREVSTKHGSLVDLQKQLLSSILKENITQVWDEQQGTLFIRKCLFNKKVLLVLDDIDRYNQLEILAGNRSWFGDGSRIIITTRDERLLIEHDIERSFKVEGLNASTALVLFSHNAFKKDEPEEGFSKLSKCFVDYAKGLPLALKVLGRSLYKRGQDEWISALDELKKSPDTEIFSSLKISYDGLRVMCQNIFLDVAFFHKGKDKKQVIEILDRTYDFSSLFGINVLIEKSLLIIERGNKVGMHDLIQEMAWEIVHRESREPGFRSRLCHRSDIFHVFVGNKGTDAIRGIRLCLPKLEEVDSSWNCESLSKMFKLTFLELNNLIIYSGPKFLPDSLRNLIWSWYPSRFLPGSYRPNLLIELKMKNSQLVRLWDGKQDLPYLKSIDLCDSKNLTKTPDLTGIPNLEVLQLTQCTGLVEIHPSIAVHKKLKILSLWGCESIKSFPKEIEMDSLVRFSLRGCSKLQIPEFARGMKNLLYLDLSGTAIAKIPSSIEHLVGLVTLQLMGCKSLTCLPSAIICKLKSLKRLVISGCSKLEILIENMEEMECLEELSICETSIRELPFLLHMKNLKMLYFRGSPVIRKHGMGFGRLLGRKSPEPLRMVLPSLRTLCSLETLNLSDHNLCEGDIPDDIGYLSSLKRLFLSGNNFVSLPASIQCLSMLRSIDLKRCKRLQQLPDLPSNRVLAVRVDNCASLKQLSEPSKLNKPTNLEDFRFSSVNCFGLADDEGWNNTIFSMLRRMATQNLSKVGEFWILTPGSKIPKWFNIQSEDDSLTVELPSDQNSMWMGITFCVVFSDQENPAAIEFDYFGIQCLSEGLSPPSWNLGKRGQIMRDHLWIFYMPRIKFQNTTRCDIRFLFEGYHSALGRESLKWSTSFKFVKKSGARLVYEQDLKELFNGTTNIPNKRKREYCEAEDGGLSGSGRSNEESLFKRWKRRLV</sequence>
<dbReference type="Pfam" id="PF23282">
    <property type="entry name" value="WHD_ROQ1"/>
    <property type="match status" value="1"/>
</dbReference>
<feature type="domain" description="Disease resistance protein RPS4B/Roq1-like leucine-rich repeats" evidence="10">
    <location>
        <begin position="675"/>
        <end position="767"/>
    </location>
</feature>
<keyword evidence="13" id="KW-1185">Reference proteome</keyword>
<evidence type="ECO:0000256" key="2">
    <source>
        <dbReference type="ARBA" id="ARBA00022614"/>
    </source>
</evidence>
<dbReference type="PRINTS" id="PR00364">
    <property type="entry name" value="DISEASERSIST"/>
</dbReference>
<keyword evidence="5" id="KW-0520">NAD</keyword>
<evidence type="ECO:0000256" key="6">
    <source>
        <dbReference type="ARBA" id="ARBA00047304"/>
    </source>
</evidence>
<keyword evidence="3" id="KW-0677">Repeat</keyword>
<dbReference type="GO" id="GO:0006952">
    <property type="term" value="P:defense response"/>
    <property type="evidence" value="ECO:0007669"/>
    <property type="project" value="UniProtKB-KW"/>
</dbReference>
<dbReference type="Proteomes" id="UP001457282">
    <property type="component" value="Unassembled WGS sequence"/>
</dbReference>
<feature type="domain" description="C-JID" evidence="8">
    <location>
        <begin position="818"/>
        <end position="953"/>
    </location>
</feature>
<dbReference type="InterPro" id="IPR058192">
    <property type="entry name" value="WHD_ROQ1-like"/>
</dbReference>
<gene>
    <name evidence="12" type="ORF">M0R45_001906</name>
</gene>
<dbReference type="InterPro" id="IPR058546">
    <property type="entry name" value="RPS4B/Roq1-like_LRR"/>
</dbReference>
<comment type="caution">
    <text evidence="12">The sequence shown here is derived from an EMBL/GenBank/DDBJ whole genome shotgun (WGS) entry which is preliminary data.</text>
</comment>
<evidence type="ECO:0000259" key="8">
    <source>
        <dbReference type="Pfam" id="PF20160"/>
    </source>
</evidence>
<evidence type="ECO:0000259" key="7">
    <source>
        <dbReference type="Pfam" id="PF00931"/>
    </source>
</evidence>
<evidence type="ECO:0000256" key="3">
    <source>
        <dbReference type="ARBA" id="ARBA00022737"/>
    </source>
</evidence>
<dbReference type="FunFam" id="1.10.8.430:FF:000002">
    <property type="entry name" value="Disease resistance protein (TIR-NBS-LRR class)"/>
    <property type="match status" value="1"/>
</dbReference>
<dbReference type="Gene3D" id="3.40.50.300">
    <property type="entry name" value="P-loop containing nucleotide triphosphate hydrolases"/>
    <property type="match status" value="1"/>
</dbReference>
<evidence type="ECO:0000313" key="13">
    <source>
        <dbReference type="Proteomes" id="UP001457282"/>
    </source>
</evidence>
<dbReference type="Pfam" id="PF00931">
    <property type="entry name" value="NB-ARC"/>
    <property type="match status" value="1"/>
</dbReference>
<dbReference type="PANTHER" id="PTHR11017:SF527">
    <property type="entry name" value="TMV RESISTANCE PROTEIN N-LIKE"/>
    <property type="match status" value="1"/>
</dbReference>
<feature type="domain" description="Disease resistance R13L4/SHOC-2-like LRR" evidence="11">
    <location>
        <begin position="537"/>
        <end position="636"/>
    </location>
</feature>
<dbReference type="SUPFAM" id="SSF52540">
    <property type="entry name" value="P-loop containing nucleoside triphosphate hydrolases"/>
    <property type="match status" value="1"/>
</dbReference>
<dbReference type="GO" id="GO:0061809">
    <property type="term" value="F:NAD+ nucleosidase activity, cyclic ADP-ribose generating"/>
    <property type="evidence" value="ECO:0007669"/>
    <property type="project" value="UniProtKB-EC"/>
</dbReference>
<protein>
    <recommendedName>
        <fullName evidence="1">ADP-ribosyl cyclase/cyclic ADP-ribose hydrolase</fullName>
        <ecNumber evidence="1">3.2.2.6</ecNumber>
    </recommendedName>
</protein>
<dbReference type="InterPro" id="IPR045344">
    <property type="entry name" value="C-JID"/>
</dbReference>
<evidence type="ECO:0000259" key="10">
    <source>
        <dbReference type="Pfam" id="PF23286"/>
    </source>
</evidence>
<reference evidence="12 13" key="1">
    <citation type="journal article" date="2023" name="G3 (Bethesda)">
        <title>A chromosome-length genome assembly and annotation of blackberry (Rubus argutus, cv. 'Hillquist').</title>
        <authorList>
            <person name="Bruna T."/>
            <person name="Aryal R."/>
            <person name="Dudchenko O."/>
            <person name="Sargent D.J."/>
            <person name="Mead D."/>
            <person name="Buti M."/>
            <person name="Cavallini A."/>
            <person name="Hytonen T."/>
            <person name="Andres J."/>
            <person name="Pham M."/>
            <person name="Weisz D."/>
            <person name="Mascagni F."/>
            <person name="Usai G."/>
            <person name="Natali L."/>
            <person name="Bassil N."/>
            <person name="Fernandez G.E."/>
            <person name="Lomsadze A."/>
            <person name="Armour M."/>
            <person name="Olukolu B."/>
            <person name="Poorten T."/>
            <person name="Britton C."/>
            <person name="Davik J."/>
            <person name="Ashrafi H."/>
            <person name="Aiden E.L."/>
            <person name="Borodovsky M."/>
            <person name="Worthington M."/>
        </authorList>
    </citation>
    <scope>NUCLEOTIDE SEQUENCE [LARGE SCALE GENOMIC DNA]</scope>
    <source>
        <strain evidence="12">PI 553951</strain>
    </source>
</reference>
<dbReference type="InterPro" id="IPR042197">
    <property type="entry name" value="Apaf_helical"/>
</dbReference>
<feature type="domain" description="Disease resistance protein Roq1-like winged-helix" evidence="9">
    <location>
        <begin position="255"/>
        <end position="323"/>
    </location>
</feature>
<keyword evidence="2" id="KW-0433">Leucine-rich repeat</keyword>
<comment type="catalytic activity">
    <reaction evidence="6">
        <text>NAD(+) + H2O = ADP-D-ribose + nicotinamide + H(+)</text>
        <dbReference type="Rhea" id="RHEA:16301"/>
        <dbReference type="ChEBI" id="CHEBI:15377"/>
        <dbReference type="ChEBI" id="CHEBI:15378"/>
        <dbReference type="ChEBI" id="CHEBI:17154"/>
        <dbReference type="ChEBI" id="CHEBI:57540"/>
        <dbReference type="ChEBI" id="CHEBI:57967"/>
        <dbReference type="EC" id="3.2.2.6"/>
    </reaction>
    <physiologicalReaction direction="left-to-right" evidence="6">
        <dbReference type="Rhea" id="RHEA:16302"/>
    </physiologicalReaction>
</comment>
<dbReference type="SUPFAM" id="SSF52058">
    <property type="entry name" value="L domain-like"/>
    <property type="match status" value="2"/>
</dbReference>
<evidence type="ECO:0000259" key="9">
    <source>
        <dbReference type="Pfam" id="PF23282"/>
    </source>
</evidence>
<dbReference type="Pfam" id="PF23286">
    <property type="entry name" value="LRR_13"/>
    <property type="match status" value="1"/>
</dbReference>
<evidence type="ECO:0000259" key="11">
    <source>
        <dbReference type="Pfam" id="PF23598"/>
    </source>
</evidence>
<dbReference type="InterPro" id="IPR003591">
    <property type="entry name" value="Leu-rich_rpt_typical-subtyp"/>
</dbReference>
<evidence type="ECO:0000256" key="4">
    <source>
        <dbReference type="ARBA" id="ARBA00022821"/>
    </source>
</evidence>
<dbReference type="InterPro" id="IPR011713">
    <property type="entry name" value="Leu-rich_rpt_3"/>
</dbReference>
<dbReference type="EMBL" id="JBEDUW010000279">
    <property type="protein sequence ID" value="KAK9901847.1"/>
    <property type="molecule type" value="Genomic_DNA"/>
</dbReference>
<keyword evidence="4" id="KW-0611">Plant defense</keyword>
<dbReference type="AlphaFoldDB" id="A0AAW1VF86"/>
<dbReference type="InterPro" id="IPR002182">
    <property type="entry name" value="NB-ARC"/>
</dbReference>
<dbReference type="InterPro" id="IPR044974">
    <property type="entry name" value="Disease_R_plants"/>
</dbReference>
<dbReference type="InterPro" id="IPR032675">
    <property type="entry name" value="LRR_dom_sf"/>
</dbReference>
<dbReference type="GO" id="GO:0043531">
    <property type="term" value="F:ADP binding"/>
    <property type="evidence" value="ECO:0007669"/>
    <property type="project" value="InterPro"/>
</dbReference>
<dbReference type="InterPro" id="IPR055414">
    <property type="entry name" value="LRR_R13L4/SHOC2-like"/>
</dbReference>
<dbReference type="EC" id="3.2.2.6" evidence="1"/>
<evidence type="ECO:0000256" key="1">
    <source>
        <dbReference type="ARBA" id="ARBA00011982"/>
    </source>
</evidence>
<dbReference type="Gene3D" id="1.10.8.430">
    <property type="entry name" value="Helical domain of apoptotic protease-activating factors"/>
    <property type="match status" value="1"/>
</dbReference>
<proteinExistence type="predicted"/>
<dbReference type="Pfam" id="PF23598">
    <property type="entry name" value="LRR_14"/>
    <property type="match status" value="1"/>
</dbReference>
<dbReference type="InterPro" id="IPR027417">
    <property type="entry name" value="P-loop_NTPase"/>
</dbReference>
<evidence type="ECO:0000313" key="12">
    <source>
        <dbReference type="EMBL" id="KAK9901847.1"/>
    </source>
</evidence>
<dbReference type="Pfam" id="PF20160">
    <property type="entry name" value="C-JID"/>
    <property type="match status" value="1"/>
</dbReference>
<name>A0AAW1VF86_RUBAR</name>
<evidence type="ECO:0000256" key="5">
    <source>
        <dbReference type="ARBA" id="ARBA00023027"/>
    </source>
</evidence>
<dbReference type="GO" id="GO:0051707">
    <property type="term" value="P:response to other organism"/>
    <property type="evidence" value="ECO:0007669"/>
    <property type="project" value="UniProtKB-ARBA"/>
</dbReference>
<feature type="domain" description="NB-ARC" evidence="7">
    <location>
        <begin position="27"/>
        <end position="185"/>
    </location>
</feature>
<organism evidence="12 13">
    <name type="scientific">Rubus argutus</name>
    <name type="common">Southern blackberry</name>
    <dbReference type="NCBI Taxonomy" id="59490"/>
    <lineage>
        <taxon>Eukaryota</taxon>
        <taxon>Viridiplantae</taxon>
        <taxon>Streptophyta</taxon>
        <taxon>Embryophyta</taxon>
        <taxon>Tracheophyta</taxon>
        <taxon>Spermatophyta</taxon>
        <taxon>Magnoliopsida</taxon>
        <taxon>eudicotyledons</taxon>
        <taxon>Gunneridae</taxon>
        <taxon>Pentapetalae</taxon>
        <taxon>rosids</taxon>
        <taxon>fabids</taxon>
        <taxon>Rosales</taxon>
        <taxon>Rosaceae</taxon>
        <taxon>Rosoideae</taxon>
        <taxon>Rosoideae incertae sedis</taxon>
        <taxon>Rubus</taxon>
    </lineage>
</organism>
<dbReference type="Gene3D" id="3.80.10.10">
    <property type="entry name" value="Ribonuclease Inhibitor"/>
    <property type="match status" value="2"/>
</dbReference>